<dbReference type="PANTHER" id="PTHR24095">
    <property type="entry name" value="ACETYL-COENZYME A SYNTHETASE"/>
    <property type="match status" value="1"/>
</dbReference>
<dbReference type="NCBIfam" id="NF001208">
    <property type="entry name" value="PRK00174.1"/>
    <property type="match status" value="1"/>
</dbReference>
<dbReference type="NCBIfam" id="TIGR02188">
    <property type="entry name" value="Ac_CoA_lig_AcsA"/>
    <property type="match status" value="1"/>
</dbReference>
<dbReference type="STRING" id="578462.A0A0L0RYP1"/>
<dbReference type="InterPro" id="IPR032387">
    <property type="entry name" value="ACAS_N"/>
</dbReference>
<reference evidence="10" key="2">
    <citation type="submission" date="2009-11" db="EMBL/GenBank/DDBJ databases">
        <title>The Genome Sequence of Allomyces macrogynus strain ATCC 38327.</title>
        <authorList>
            <consortium name="The Broad Institute Genome Sequencing Platform"/>
            <person name="Russ C."/>
            <person name="Cuomo C."/>
            <person name="Shea T."/>
            <person name="Young S.K."/>
            <person name="Zeng Q."/>
            <person name="Koehrsen M."/>
            <person name="Haas B."/>
            <person name="Borodovsky M."/>
            <person name="Guigo R."/>
            <person name="Alvarado L."/>
            <person name="Berlin A."/>
            <person name="Borenstein D."/>
            <person name="Chen Z."/>
            <person name="Engels R."/>
            <person name="Freedman E."/>
            <person name="Gellesch M."/>
            <person name="Goldberg J."/>
            <person name="Griggs A."/>
            <person name="Gujja S."/>
            <person name="Heiman D."/>
            <person name="Hepburn T."/>
            <person name="Howarth C."/>
            <person name="Jen D."/>
            <person name="Larson L."/>
            <person name="Lewis B."/>
            <person name="Mehta T."/>
            <person name="Park D."/>
            <person name="Pearson M."/>
            <person name="Roberts A."/>
            <person name="Saif S."/>
            <person name="Shenoy N."/>
            <person name="Sisk P."/>
            <person name="Stolte C."/>
            <person name="Sykes S."/>
            <person name="Walk T."/>
            <person name="White J."/>
            <person name="Yandava C."/>
            <person name="Burger G."/>
            <person name="Gray M.W."/>
            <person name="Holland P.W.H."/>
            <person name="King N."/>
            <person name="Lang F.B.F."/>
            <person name="Roger A.J."/>
            <person name="Ruiz-Trillo I."/>
            <person name="Lander E."/>
            <person name="Nusbaum C."/>
        </authorList>
    </citation>
    <scope>NUCLEOTIDE SEQUENCE [LARGE SCALE GENOMIC DNA]</scope>
    <source>
        <strain evidence="10">ATCC 38327</strain>
    </source>
</reference>
<dbReference type="OMA" id="LIWTSPT"/>
<proteinExistence type="inferred from homology"/>
<keyword evidence="10" id="KW-1185">Reference proteome</keyword>
<dbReference type="GO" id="GO:0005829">
    <property type="term" value="C:cytosol"/>
    <property type="evidence" value="ECO:0007669"/>
    <property type="project" value="TreeGrafter"/>
</dbReference>
<dbReference type="Pfam" id="PF13193">
    <property type="entry name" value="AMP-binding_C"/>
    <property type="match status" value="1"/>
</dbReference>
<feature type="domain" description="AMP-binding enzyme C-terminal" evidence="7">
    <location>
        <begin position="641"/>
        <end position="719"/>
    </location>
</feature>
<gene>
    <name evidence="9" type="ORF">AMAG_01359</name>
</gene>
<dbReference type="Gene3D" id="3.40.50.12780">
    <property type="entry name" value="N-terminal domain of ligase-like"/>
    <property type="match status" value="1"/>
</dbReference>
<dbReference type="Proteomes" id="UP000054350">
    <property type="component" value="Unassembled WGS sequence"/>
</dbReference>
<dbReference type="InterPro" id="IPR011904">
    <property type="entry name" value="Ac_CoA_lig"/>
</dbReference>
<dbReference type="FunFam" id="3.40.50.12780:FF:000001">
    <property type="entry name" value="Acetyl-coenzyme A synthetase"/>
    <property type="match status" value="1"/>
</dbReference>
<keyword evidence="3 5" id="KW-0547">Nucleotide-binding</keyword>
<dbReference type="EMBL" id="GG745329">
    <property type="protein sequence ID" value="KNE55468.1"/>
    <property type="molecule type" value="Genomic_DNA"/>
</dbReference>
<evidence type="ECO:0000259" key="7">
    <source>
        <dbReference type="Pfam" id="PF13193"/>
    </source>
</evidence>
<reference evidence="9 10" key="1">
    <citation type="submission" date="2009-11" db="EMBL/GenBank/DDBJ databases">
        <title>Annotation of Allomyces macrogynus ATCC 38327.</title>
        <authorList>
            <consortium name="The Broad Institute Genome Sequencing Platform"/>
            <person name="Russ C."/>
            <person name="Cuomo C."/>
            <person name="Burger G."/>
            <person name="Gray M.W."/>
            <person name="Holland P.W.H."/>
            <person name="King N."/>
            <person name="Lang F.B.F."/>
            <person name="Roger A.J."/>
            <person name="Ruiz-Trillo I."/>
            <person name="Young S.K."/>
            <person name="Zeng Q."/>
            <person name="Gargeya S."/>
            <person name="Fitzgerald M."/>
            <person name="Haas B."/>
            <person name="Abouelleil A."/>
            <person name="Alvarado L."/>
            <person name="Arachchi H.M."/>
            <person name="Berlin A."/>
            <person name="Chapman S.B."/>
            <person name="Gearin G."/>
            <person name="Goldberg J."/>
            <person name="Griggs A."/>
            <person name="Gujja S."/>
            <person name="Hansen M."/>
            <person name="Heiman D."/>
            <person name="Howarth C."/>
            <person name="Larimer J."/>
            <person name="Lui A."/>
            <person name="MacDonald P.J.P."/>
            <person name="McCowen C."/>
            <person name="Montmayeur A."/>
            <person name="Murphy C."/>
            <person name="Neiman D."/>
            <person name="Pearson M."/>
            <person name="Priest M."/>
            <person name="Roberts A."/>
            <person name="Saif S."/>
            <person name="Shea T."/>
            <person name="Sisk P."/>
            <person name="Stolte C."/>
            <person name="Sykes S."/>
            <person name="Wortman J."/>
            <person name="Nusbaum C."/>
            <person name="Birren B."/>
        </authorList>
    </citation>
    <scope>NUCLEOTIDE SEQUENCE [LARGE SCALE GENOMIC DNA]</scope>
    <source>
        <strain evidence="9 10">ATCC 38327</strain>
    </source>
</reference>
<dbReference type="InterPro" id="IPR025110">
    <property type="entry name" value="AMP-bd_C"/>
</dbReference>
<dbReference type="PROSITE" id="PS00455">
    <property type="entry name" value="AMP_BINDING"/>
    <property type="match status" value="1"/>
</dbReference>
<keyword evidence="4 5" id="KW-0067">ATP-binding</keyword>
<evidence type="ECO:0000256" key="5">
    <source>
        <dbReference type="RuleBase" id="RU361147"/>
    </source>
</evidence>
<evidence type="ECO:0000256" key="4">
    <source>
        <dbReference type="ARBA" id="ARBA00022840"/>
    </source>
</evidence>
<evidence type="ECO:0000256" key="3">
    <source>
        <dbReference type="ARBA" id="ARBA00022741"/>
    </source>
</evidence>
<accession>A0A0L0RYP1</accession>
<dbReference type="EC" id="6.2.1.1" evidence="5"/>
<keyword evidence="2 5" id="KW-0436">Ligase</keyword>
<dbReference type="InterPro" id="IPR042099">
    <property type="entry name" value="ANL_N_sf"/>
</dbReference>
<dbReference type="Gene3D" id="3.30.300.30">
    <property type="match status" value="1"/>
</dbReference>
<sequence length="771" mass="84292">MTGTRTAFTRLAALSPAFTAARAAAAARPATARMLLRPAAVACTHCTRWHSTTTTPSPVHEAAKAIPTMPAVGASPVHEFPSLRYGPAAGLNKNLVPDLKDATPYTTKVPSLPVPPRVKEGKDAAHVTSVAAFDAMWKQSINDPETFFGEHARNMIDWIQPFTKVRHGDFKTGDTAWFVDGTLNMSYNCIDRHALRNPDKVAIICERDDPKDAPVKVTYGELLKRVSQLANCLKEMGLKKGDRVALYMPECPETMIAMLACVRLGLVHSVVFPGFSHEALADRIRDAECKVLITADEAMRGGQRVPLKNVADEALYHTPSVEKVIVFQHTKTNAIKMKAGRDIYWDDAVKPHRPYCAPVPVAAEDPLFMLYTSGSTGQPKGIVHATAGYLLGIMLGGRYGLDIRESDVVAVAASAGWILGASYVVYGPLALGATTIMFESIPTWPTPDRYWSMIERHRATQFFTAPTAIRALRRLGDEHVLKHDLSSLRLIATAGEPINEAAHEWYFNVVGKGKIPVIDTYWQTETGSPCIHTMPGVRPMKRGSATHEFFGTQVAILDPETGHEITEPNVTGVLCYKHPIPSLCRTIFGDHQRYESVYFKEYPGHFFTGDSAYRDEDGYLFVTGRCDDVINTAGHRLGGTELESTLVAHEACAEAAVIGAHDEIKGQAPVAFVTLKPTHIPVDQVPVVLKHHIRGAIGAIAAPKYVIVVDELPKTRSGKIMRRILRKIMDGESHNLGDTSTLADPDVVDKVIKATQEAIAAQDKASSKPKK</sequence>
<protein>
    <recommendedName>
        <fullName evidence="5">Acetyl-coenzyme A synthetase</fullName>
        <ecNumber evidence="5">6.2.1.1</ecNumber>
    </recommendedName>
</protein>
<evidence type="ECO:0000259" key="6">
    <source>
        <dbReference type="Pfam" id="PF00501"/>
    </source>
</evidence>
<dbReference type="Pfam" id="PF16177">
    <property type="entry name" value="ACAS_N"/>
    <property type="match status" value="1"/>
</dbReference>
<dbReference type="InterPro" id="IPR045851">
    <property type="entry name" value="AMP-bd_C_sf"/>
</dbReference>
<dbReference type="VEuPathDB" id="FungiDB:AMAG_01359"/>
<dbReference type="OrthoDB" id="1706066at2759"/>
<dbReference type="eggNOG" id="KOG1175">
    <property type="taxonomic scope" value="Eukaryota"/>
</dbReference>
<evidence type="ECO:0000313" key="10">
    <source>
        <dbReference type="Proteomes" id="UP000054350"/>
    </source>
</evidence>
<dbReference type="Pfam" id="PF00501">
    <property type="entry name" value="AMP-binding"/>
    <property type="match status" value="1"/>
</dbReference>
<dbReference type="GO" id="GO:0019427">
    <property type="term" value="P:acetyl-CoA biosynthetic process from acetate"/>
    <property type="evidence" value="ECO:0007669"/>
    <property type="project" value="InterPro"/>
</dbReference>
<evidence type="ECO:0000313" key="9">
    <source>
        <dbReference type="EMBL" id="KNE55468.1"/>
    </source>
</evidence>
<evidence type="ECO:0000256" key="1">
    <source>
        <dbReference type="ARBA" id="ARBA00006432"/>
    </source>
</evidence>
<feature type="domain" description="Acetyl-coenzyme A synthetase N-terminal" evidence="8">
    <location>
        <begin position="134"/>
        <end position="189"/>
    </location>
</feature>
<dbReference type="GO" id="GO:0005524">
    <property type="term" value="F:ATP binding"/>
    <property type="evidence" value="ECO:0007669"/>
    <property type="project" value="UniProtKB-UniRule"/>
</dbReference>
<dbReference type="PANTHER" id="PTHR24095:SF14">
    <property type="entry name" value="ACETYL-COENZYME A SYNTHETASE 1"/>
    <property type="match status" value="1"/>
</dbReference>
<dbReference type="GO" id="GO:0003987">
    <property type="term" value="F:acetate-CoA ligase activity"/>
    <property type="evidence" value="ECO:0007669"/>
    <property type="project" value="UniProtKB-UniRule"/>
</dbReference>
<evidence type="ECO:0000259" key="8">
    <source>
        <dbReference type="Pfam" id="PF16177"/>
    </source>
</evidence>
<dbReference type="InterPro" id="IPR000873">
    <property type="entry name" value="AMP-dep_synth/lig_dom"/>
</dbReference>
<organism evidence="9 10">
    <name type="scientific">Allomyces macrogynus (strain ATCC 38327)</name>
    <name type="common">Allomyces javanicus var. macrogynus</name>
    <dbReference type="NCBI Taxonomy" id="578462"/>
    <lineage>
        <taxon>Eukaryota</taxon>
        <taxon>Fungi</taxon>
        <taxon>Fungi incertae sedis</taxon>
        <taxon>Blastocladiomycota</taxon>
        <taxon>Blastocladiomycetes</taxon>
        <taxon>Blastocladiales</taxon>
        <taxon>Blastocladiaceae</taxon>
        <taxon>Allomyces</taxon>
    </lineage>
</organism>
<comment type="catalytic activity">
    <reaction evidence="5">
        <text>acetate + ATP + CoA = acetyl-CoA + AMP + diphosphate</text>
        <dbReference type="Rhea" id="RHEA:23176"/>
        <dbReference type="ChEBI" id="CHEBI:30089"/>
        <dbReference type="ChEBI" id="CHEBI:30616"/>
        <dbReference type="ChEBI" id="CHEBI:33019"/>
        <dbReference type="ChEBI" id="CHEBI:57287"/>
        <dbReference type="ChEBI" id="CHEBI:57288"/>
        <dbReference type="ChEBI" id="CHEBI:456215"/>
        <dbReference type="EC" id="6.2.1.1"/>
    </reaction>
</comment>
<dbReference type="GO" id="GO:0016208">
    <property type="term" value="F:AMP binding"/>
    <property type="evidence" value="ECO:0007669"/>
    <property type="project" value="InterPro"/>
</dbReference>
<comment type="similarity">
    <text evidence="1 5">Belongs to the ATP-dependent AMP-binding enzyme family.</text>
</comment>
<feature type="domain" description="AMP-dependent synthetase/ligase" evidence="6">
    <location>
        <begin position="191"/>
        <end position="579"/>
    </location>
</feature>
<dbReference type="InterPro" id="IPR020845">
    <property type="entry name" value="AMP-binding_CS"/>
</dbReference>
<dbReference type="AlphaFoldDB" id="A0A0L0RYP1"/>
<name>A0A0L0RYP1_ALLM3</name>
<dbReference type="SUPFAM" id="SSF56801">
    <property type="entry name" value="Acetyl-CoA synthetase-like"/>
    <property type="match status" value="1"/>
</dbReference>
<evidence type="ECO:0000256" key="2">
    <source>
        <dbReference type="ARBA" id="ARBA00022598"/>
    </source>
</evidence>